<protein>
    <submittedName>
        <fullName evidence="4">Uncharacterized protein</fullName>
    </submittedName>
</protein>
<keyword evidence="5" id="KW-1185">Reference proteome</keyword>
<reference evidence="4" key="1">
    <citation type="journal article" date="2023" name="Mol. Phylogenet. Evol.">
        <title>Genome-scale phylogeny and comparative genomics of the fungal order Sordariales.</title>
        <authorList>
            <person name="Hensen N."/>
            <person name="Bonometti L."/>
            <person name="Westerberg I."/>
            <person name="Brannstrom I.O."/>
            <person name="Guillou S."/>
            <person name="Cros-Aarteil S."/>
            <person name="Calhoun S."/>
            <person name="Haridas S."/>
            <person name="Kuo A."/>
            <person name="Mondo S."/>
            <person name="Pangilinan J."/>
            <person name="Riley R."/>
            <person name="LaButti K."/>
            <person name="Andreopoulos B."/>
            <person name="Lipzen A."/>
            <person name="Chen C."/>
            <person name="Yan M."/>
            <person name="Daum C."/>
            <person name="Ng V."/>
            <person name="Clum A."/>
            <person name="Steindorff A."/>
            <person name="Ohm R.A."/>
            <person name="Martin F."/>
            <person name="Silar P."/>
            <person name="Natvig D.O."/>
            <person name="Lalanne C."/>
            <person name="Gautier V."/>
            <person name="Ament-Velasquez S.L."/>
            <person name="Kruys A."/>
            <person name="Hutchinson M.I."/>
            <person name="Powell A.J."/>
            <person name="Barry K."/>
            <person name="Miller A.N."/>
            <person name="Grigoriev I.V."/>
            <person name="Debuchy R."/>
            <person name="Gladieux P."/>
            <person name="Hiltunen Thoren M."/>
            <person name="Johannesson H."/>
        </authorList>
    </citation>
    <scope>NUCLEOTIDE SEQUENCE</scope>
    <source>
        <strain evidence="4">CBS 626.80</strain>
    </source>
</reference>
<accession>A0AAN6NJE0</accession>
<sequence length="544" mass="62185">MSGRQPLGQPPNVSDSWRQVEVGENDSFDTSLMPDDYNCNDIILSSQSDDSHTNGSQPFSLDGSQPFSIGGSQDESLESFLHKAEQDGLLIRRTPFAPSIPQSIRHASRQYMGEQIQPAQAFYIPIVDLNSRPSNTPRTLIGSREDPHSLDEDTAINADIEERVEGMKRSRIPKRQPALEIKGFFYRFFNSIPNAIFNTLSRALGVVRFAFRYTQKPIAILASVYLIFSLLSIVQNMATLSLYTALSPIFRVPDAKWFNLPFYLDTSTKTNAHIKLDSVIEIQDRFEGVLEKAAESASLPLEMKRSELAIRGLRTVVLYRQLHGREQLILEFDGYIDAASSATWDLQMFNTHVGSTIDFIISVSQWTSRYIDELSDDIEHHSIIGKWWDWVFSSFQPTTNMERKLSNQYIDHTIEDHLEIIYDFVTRAQEHIQAKKEEVFWLWTYIGFKSGNAKSYNNQLALISKVEDQCSEAVKQVSELIVQLQNIQASFNRLRDRVDVDVEIIERLKSARNKIRDTEIERVREALARGKEQLPELEAAAYSL</sequence>
<keyword evidence="1" id="KW-0175">Coiled coil</keyword>
<keyword evidence="3" id="KW-0472">Membrane</keyword>
<keyword evidence="3" id="KW-0812">Transmembrane</keyword>
<evidence type="ECO:0000313" key="4">
    <source>
        <dbReference type="EMBL" id="KAK3946921.1"/>
    </source>
</evidence>
<feature type="region of interest" description="Disordered" evidence="2">
    <location>
        <begin position="1"/>
        <end position="71"/>
    </location>
</feature>
<keyword evidence="3" id="KW-1133">Transmembrane helix</keyword>
<evidence type="ECO:0000256" key="2">
    <source>
        <dbReference type="SAM" id="MobiDB-lite"/>
    </source>
</evidence>
<evidence type="ECO:0000256" key="1">
    <source>
        <dbReference type="SAM" id="Coils"/>
    </source>
</evidence>
<name>A0AAN6NJE0_9PEZI</name>
<evidence type="ECO:0000313" key="5">
    <source>
        <dbReference type="Proteomes" id="UP001303222"/>
    </source>
</evidence>
<dbReference type="EMBL" id="MU859470">
    <property type="protein sequence ID" value="KAK3946921.1"/>
    <property type="molecule type" value="Genomic_DNA"/>
</dbReference>
<feature type="coiled-coil region" evidence="1">
    <location>
        <begin position="477"/>
        <end position="540"/>
    </location>
</feature>
<evidence type="ECO:0000256" key="3">
    <source>
        <dbReference type="SAM" id="Phobius"/>
    </source>
</evidence>
<feature type="transmembrane region" description="Helical" evidence="3">
    <location>
        <begin position="218"/>
        <end position="243"/>
    </location>
</feature>
<proteinExistence type="predicted"/>
<dbReference type="Proteomes" id="UP001303222">
    <property type="component" value="Unassembled WGS sequence"/>
</dbReference>
<gene>
    <name evidence="4" type="ORF">QBC32DRAFT_387117</name>
</gene>
<feature type="compositionally biased region" description="Polar residues" evidence="2">
    <location>
        <begin position="43"/>
        <end position="71"/>
    </location>
</feature>
<comment type="caution">
    <text evidence="4">The sequence shown here is derived from an EMBL/GenBank/DDBJ whole genome shotgun (WGS) entry which is preliminary data.</text>
</comment>
<organism evidence="4 5">
    <name type="scientific">Pseudoneurospora amorphoporcata</name>
    <dbReference type="NCBI Taxonomy" id="241081"/>
    <lineage>
        <taxon>Eukaryota</taxon>
        <taxon>Fungi</taxon>
        <taxon>Dikarya</taxon>
        <taxon>Ascomycota</taxon>
        <taxon>Pezizomycotina</taxon>
        <taxon>Sordariomycetes</taxon>
        <taxon>Sordariomycetidae</taxon>
        <taxon>Sordariales</taxon>
        <taxon>Sordariaceae</taxon>
        <taxon>Pseudoneurospora</taxon>
    </lineage>
</organism>
<reference evidence="4" key="2">
    <citation type="submission" date="2023-06" db="EMBL/GenBank/DDBJ databases">
        <authorList>
            <consortium name="Lawrence Berkeley National Laboratory"/>
            <person name="Mondo S.J."/>
            <person name="Hensen N."/>
            <person name="Bonometti L."/>
            <person name="Westerberg I."/>
            <person name="Brannstrom I.O."/>
            <person name="Guillou S."/>
            <person name="Cros-Aarteil S."/>
            <person name="Calhoun S."/>
            <person name="Haridas S."/>
            <person name="Kuo A."/>
            <person name="Pangilinan J."/>
            <person name="Riley R."/>
            <person name="Labutti K."/>
            <person name="Andreopoulos B."/>
            <person name="Lipzen A."/>
            <person name="Chen C."/>
            <person name="Yanf M."/>
            <person name="Daum C."/>
            <person name="Ng V."/>
            <person name="Clum A."/>
            <person name="Steindorff A."/>
            <person name="Ohm R."/>
            <person name="Martin F."/>
            <person name="Silar P."/>
            <person name="Natvig D."/>
            <person name="Lalanne C."/>
            <person name="Gautier V."/>
            <person name="Ament-Velasquez S.L."/>
            <person name="Kruys A."/>
            <person name="Hutchinson M.I."/>
            <person name="Powell A.J."/>
            <person name="Barry K."/>
            <person name="Miller A.N."/>
            <person name="Grigoriev I.V."/>
            <person name="Debuchy R."/>
            <person name="Gladieux P."/>
            <person name="Thoren M.H."/>
            <person name="Johannesson H."/>
        </authorList>
    </citation>
    <scope>NUCLEOTIDE SEQUENCE</scope>
    <source>
        <strain evidence="4">CBS 626.80</strain>
    </source>
</reference>
<dbReference type="AlphaFoldDB" id="A0AAN6NJE0"/>